<dbReference type="PANTHER" id="PTHR30575">
    <property type="entry name" value="PEPTIDASE M20"/>
    <property type="match status" value="1"/>
</dbReference>
<dbReference type="Gene3D" id="3.30.70.360">
    <property type="match status" value="1"/>
</dbReference>
<proteinExistence type="inferred from homology"/>
<protein>
    <recommendedName>
        <fullName evidence="1">Peptidase M20 domain-containing protein 2</fullName>
    </recommendedName>
</protein>
<sequence length="385" mass="42536">MKRDIITSFLTLQDELKSLSQFIYENPESDFKEEKCCNYIVNLLKTHGFTIKEKFLDINTSFYASFGKGHPKICYICKYSATEYGHIHGNNINCMMSIGAAIALSKTISEYDGSVIILGCPGSNFNGAELTITKQGILEDMDVILSAHAFNENLQSGTSMSVIPVEINFTSKEILGEGIINSSPLDGCLLAFNTLGMMIKNSNDKCTIDGVSINSSEKPYTTPSKACAKFFVRGAKLNSCKCINIGLKSFLCNLCSILNIDYSIGMFDLPCRELLSNKVLSDLFTNNLKQCGIIDINCCRDIPYGLSIGAISHTTPCIYPSIDITNNEKIKYPSLEFHKLSNSDYAIKQGFKSAKALALTALDILETPNLLKEMTMELYRNTNPL</sequence>
<dbReference type="PANTHER" id="PTHR30575:SF0">
    <property type="entry name" value="XAA-ARG DIPEPTIDASE"/>
    <property type="match status" value="1"/>
</dbReference>
<dbReference type="RefSeq" id="WP_307355994.1">
    <property type="nucleotide sequence ID" value="NZ_BAAACJ010000019.1"/>
</dbReference>
<comment type="similarity">
    <text evidence="1">Belongs to the peptidase M20A family.</text>
</comment>
<dbReference type="Proteomes" id="UP001224418">
    <property type="component" value="Unassembled WGS sequence"/>
</dbReference>
<gene>
    <name evidence="2" type="ORF">QOZ93_001852</name>
</gene>
<dbReference type="InterPro" id="IPR017144">
    <property type="entry name" value="Xaa-Arg_dipeptidase"/>
</dbReference>
<evidence type="ECO:0000313" key="3">
    <source>
        <dbReference type="Proteomes" id="UP001224418"/>
    </source>
</evidence>
<comment type="caution">
    <text evidence="2">The sequence shown here is derived from an EMBL/GenBank/DDBJ whole genome shotgun (WGS) entry which is preliminary data.</text>
</comment>
<name>A0ABU0JSM2_HATLI</name>
<dbReference type="PIRSF" id="PIRSF037226">
    <property type="entry name" value="Amidohydrolase_ACY1L2_prd"/>
    <property type="match status" value="1"/>
</dbReference>
<evidence type="ECO:0000256" key="1">
    <source>
        <dbReference type="PIRNR" id="PIRNR037226"/>
    </source>
</evidence>
<dbReference type="InterPro" id="IPR052030">
    <property type="entry name" value="Peptidase_M20/M20A_hydrolases"/>
</dbReference>
<dbReference type="SUPFAM" id="SSF53187">
    <property type="entry name" value="Zn-dependent exopeptidases"/>
    <property type="match status" value="1"/>
</dbReference>
<reference evidence="2 3" key="1">
    <citation type="submission" date="2023-07" db="EMBL/GenBank/DDBJ databases">
        <title>Genomic Encyclopedia of Type Strains, Phase IV (KMG-IV): sequencing the most valuable type-strain genomes for metagenomic binning, comparative biology and taxonomic classification.</title>
        <authorList>
            <person name="Goeker M."/>
        </authorList>
    </citation>
    <scope>NUCLEOTIDE SEQUENCE [LARGE SCALE GENOMIC DNA]</scope>
    <source>
        <strain evidence="2 3">DSM 1400</strain>
    </source>
</reference>
<dbReference type="EMBL" id="JAUSWN010000014">
    <property type="protein sequence ID" value="MDQ0480108.1"/>
    <property type="molecule type" value="Genomic_DNA"/>
</dbReference>
<keyword evidence="3" id="KW-1185">Reference proteome</keyword>
<accession>A0ABU0JSM2</accession>
<dbReference type="Gene3D" id="3.40.630.10">
    <property type="entry name" value="Zn peptidases"/>
    <property type="match status" value="1"/>
</dbReference>
<organism evidence="2 3">
    <name type="scientific">Hathewaya limosa</name>
    <name type="common">Clostridium limosum</name>
    <dbReference type="NCBI Taxonomy" id="1536"/>
    <lineage>
        <taxon>Bacteria</taxon>
        <taxon>Bacillati</taxon>
        <taxon>Bacillota</taxon>
        <taxon>Clostridia</taxon>
        <taxon>Eubacteriales</taxon>
        <taxon>Clostridiaceae</taxon>
        <taxon>Hathewaya</taxon>
    </lineage>
</organism>
<evidence type="ECO:0000313" key="2">
    <source>
        <dbReference type="EMBL" id="MDQ0480108.1"/>
    </source>
</evidence>